<evidence type="ECO:0000259" key="2">
    <source>
        <dbReference type="Pfam" id="PF01243"/>
    </source>
</evidence>
<sequence length="176" mass="18737">MSELKPLRVKNLSLPKYDLAVLDWEDVEAAVAAAVAGPGRPWFLTTVNPDGSPHTTGFGHLWLDGAVHFTTDPGVRKTRNLVADPRCSVAAPVTGFDVTFDGEARRVTDPAVVTEVAARYAALGWPAVAEGDVVTAPFSAPSAGPGPWQVYRIDLLAAVALKNDGTEGGATKWWFR</sequence>
<dbReference type="RefSeq" id="WP_344670566.1">
    <property type="nucleotide sequence ID" value="NZ_BAAAQN010000063.1"/>
</dbReference>
<proteinExistence type="predicted"/>
<evidence type="ECO:0000313" key="3">
    <source>
        <dbReference type="EMBL" id="GAA2055931.1"/>
    </source>
</evidence>
<evidence type="ECO:0000313" key="4">
    <source>
        <dbReference type="Proteomes" id="UP001500751"/>
    </source>
</evidence>
<keyword evidence="4" id="KW-1185">Reference proteome</keyword>
<dbReference type="PANTHER" id="PTHR35176">
    <property type="entry name" value="HEME OXYGENASE HI_0854-RELATED"/>
    <property type="match status" value="1"/>
</dbReference>
<dbReference type="InterPro" id="IPR052019">
    <property type="entry name" value="F420H2_bilvrd_red/Heme_oxyg"/>
</dbReference>
<organism evidence="3 4">
    <name type="scientific">Catenulispora yoronensis</name>
    <dbReference type="NCBI Taxonomy" id="450799"/>
    <lineage>
        <taxon>Bacteria</taxon>
        <taxon>Bacillati</taxon>
        <taxon>Actinomycetota</taxon>
        <taxon>Actinomycetes</taxon>
        <taxon>Catenulisporales</taxon>
        <taxon>Catenulisporaceae</taxon>
        <taxon>Catenulispora</taxon>
    </lineage>
</organism>
<keyword evidence="1" id="KW-0560">Oxidoreductase</keyword>
<dbReference type="EMBL" id="BAAAQN010000063">
    <property type="protein sequence ID" value="GAA2055931.1"/>
    <property type="molecule type" value="Genomic_DNA"/>
</dbReference>
<dbReference type="SUPFAM" id="SSF50475">
    <property type="entry name" value="FMN-binding split barrel"/>
    <property type="match status" value="1"/>
</dbReference>
<evidence type="ECO:0000256" key="1">
    <source>
        <dbReference type="ARBA" id="ARBA00023002"/>
    </source>
</evidence>
<dbReference type="PANTHER" id="PTHR35176:SF4">
    <property type="entry name" value="PYRIDOXAMINE 5'-PHOSPHATE OXIDASE-RELATED FMN-BINDING"/>
    <property type="match status" value="1"/>
</dbReference>
<comment type="caution">
    <text evidence="3">The sequence shown here is derived from an EMBL/GenBank/DDBJ whole genome shotgun (WGS) entry which is preliminary data.</text>
</comment>
<reference evidence="3 4" key="1">
    <citation type="journal article" date="2019" name="Int. J. Syst. Evol. Microbiol.">
        <title>The Global Catalogue of Microorganisms (GCM) 10K type strain sequencing project: providing services to taxonomists for standard genome sequencing and annotation.</title>
        <authorList>
            <consortium name="The Broad Institute Genomics Platform"/>
            <consortium name="The Broad Institute Genome Sequencing Center for Infectious Disease"/>
            <person name="Wu L."/>
            <person name="Ma J."/>
        </authorList>
    </citation>
    <scope>NUCLEOTIDE SEQUENCE [LARGE SCALE GENOMIC DNA]</scope>
    <source>
        <strain evidence="3 4">JCM 16014</strain>
    </source>
</reference>
<feature type="domain" description="Pyridoxamine 5'-phosphate oxidase N-terminal" evidence="2">
    <location>
        <begin position="43"/>
        <end position="122"/>
    </location>
</feature>
<name>A0ABN2V9M8_9ACTN</name>
<accession>A0ABN2V9M8</accession>
<dbReference type="Proteomes" id="UP001500751">
    <property type="component" value="Unassembled WGS sequence"/>
</dbReference>
<dbReference type="InterPro" id="IPR012349">
    <property type="entry name" value="Split_barrel_FMN-bd"/>
</dbReference>
<protein>
    <recommendedName>
        <fullName evidence="2">Pyridoxamine 5'-phosphate oxidase N-terminal domain-containing protein</fullName>
    </recommendedName>
</protein>
<dbReference type="Gene3D" id="2.30.110.10">
    <property type="entry name" value="Electron Transport, Fmn-binding Protein, Chain A"/>
    <property type="match status" value="1"/>
</dbReference>
<dbReference type="InterPro" id="IPR011576">
    <property type="entry name" value="Pyridox_Oxase_N"/>
</dbReference>
<dbReference type="Pfam" id="PF01243">
    <property type="entry name" value="PNPOx_N"/>
    <property type="match status" value="1"/>
</dbReference>
<gene>
    <name evidence="3" type="ORF">GCM10009839_76070</name>
</gene>